<comment type="caution">
    <text evidence="2">The sequence shown here is derived from an EMBL/GenBank/DDBJ whole genome shotgun (WGS) entry which is preliminary data.</text>
</comment>
<dbReference type="OrthoDB" id="9790409at2"/>
<feature type="transmembrane region" description="Helical" evidence="1">
    <location>
        <begin position="36"/>
        <end position="60"/>
    </location>
</feature>
<dbReference type="Proteomes" id="UP000253769">
    <property type="component" value="Unassembled WGS sequence"/>
</dbReference>
<keyword evidence="1" id="KW-0812">Transmembrane</keyword>
<feature type="transmembrane region" description="Helical" evidence="1">
    <location>
        <begin position="118"/>
        <end position="137"/>
    </location>
</feature>
<keyword evidence="3" id="KW-1185">Reference proteome</keyword>
<feature type="transmembrane region" description="Helical" evidence="1">
    <location>
        <begin position="80"/>
        <end position="98"/>
    </location>
</feature>
<reference evidence="2 3" key="1">
    <citation type="submission" date="2018-07" db="EMBL/GenBank/DDBJ databases">
        <title>Motiliproteus coralliicola sp. nov., a bacterium isolated from Coral.</title>
        <authorList>
            <person name="Wang G."/>
        </authorList>
    </citation>
    <scope>NUCLEOTIDE SEQUENCE [LARGE SCALE GENOMIC DNA]</scope>
    <source>
        <strain evidence="2 3">C34</strain>
    </source>
</reference>
<evidence type="ECO:0000313" key="3">
    <source>
        <dbReference type="Proteomes" id="UP000253769"/>
    </source>
</evidence>
<evidence type="ECO:0000313" key="2">
    <source>
        <dbReference type="EMBL" id="RDE19804.1"/>
    </source>
</evidence>
<proteinExistence type="predicted"/>
<keyword evidence="1" id="KW-1133">Transmembrane helix</keyword>
<accession>A0A369WGI6</accession>
<name>A0A369WGI6_9GAMM</name>
<gene>
    <name evidence="2" type="ORF">DV711_13095</name>
</gene>
<protein>
    <submittedName>
        <fullName evidence="2">YeeE/YedE family protein</fullName>
    </submittedName>
</protein>
<dbReference type="RefSeq" id="WP_114696149.1">
    <property type="nucleotide sequence ID" value="NZ_QQOH01000003.1"/>
</dbReference>
<dbReference type="AlphaFoldDB" id="A0A369WGI6"/>
<evidence type="ECO:0000256" key="1">
    <source>
        <dbReference type="SAM" id="Phobius"/>
    </source>
</evidence>
<dbReference type="InterPro" id="IPR046513">
    <property type="entry name" value="DUF6691"/>
</dbReference>
<organism evidence="2 3">
    <name type="scientific">Motiliproteus coralliicola</name>
    <dbReference type="NCBI Taxonomy" id="2283196"/>
    <lineage>
        <taxon>Bacteria</taxon>
        <taxon>Pseudomonadati</taxon>
        <taxon>Pseudomonadota</taxon>
        <taxon>Gammaproteobacteria</taxon>
        <taxon>Oceanospirillales</taxon>
        <taxon>Oceanospirillaceae</taxon>
        <taxon>Motiliproteus</taxon>
    </lineage>
</organism>
<dbReference type="EMBL" id="QQOH01000003">
    <property type="protein sequence ID" value="RDE19804.1"/>
    <property type="molecule type" value="Genomic_DNA"/>
</dbReference>
<sequence length="148" mass="15502">MKNLLALLAGGLFGAGLAMSGMTDTTKVIGFLDVSGGWDLTLALVMIGALLVTVPGYYWILQQPRPACATRFDMPAKTSLDAPLVLGAALFGIGWGLVGYCPGPSIAVLGYGNWQVVPFLMMLLLGGWLAGPVRTVLELGIRAGHQRA</sequence>
<dbReference type="Pfam" id="PF20398">
    <property type="entry name" value="DUF6691"/>
    <property type="match status" value="1"/>
</dbReference>
<keyword evidence="1" id="KW-0472">Membrane</keyword>